<keyword evidence="2" id="KW-1185">Reference proteome</keyword>
<evidence type="ECO:0000313" key="1">
    <source>
        <dbReference type="EMBL" id="OTG20460.1"/>
    </source>
</evidence>
<dbReference type="EMBL" id="CM007896">
    <property type="protein sequence ID" value="OTG20460.1"/>
    <property type="molecule type" value="Genomic_DNA"/>
</dbReference>
<accession>A0A251UAS8</accession>
<sequence>MFRQCCRPWAQVASVVGYKIHPALHIWRSTLYNEEFIKFDVSLKQGDCLHSTTFIK</sequence>
<dbReference type="AlphaFoldDB" id="A0A251UAS8"/>
<dbReference type="InParanoid" id="A0A251UAS8"/>
<evidence type="ECO:0000313" key="2">
    <source>
        <dbReference type="Proteomes" id="UP000215914"/>
    </source>
</evidence>
<gene>
    <name evidence="1" type="ORF">HannXRQ_Chr07g0193391</name>
</gene>
<reference evidence="2" key="1">
    <citation type="journal article" date="2017" name="Nature">
        <title>The sunflower genome provides insights into oil metabolism, flowering and Asterid evolution.</title>
        <authorList>
            <person name="Badouin H."/>
            <person name="Gouzy J."/>
            <person name="Grassa C.J."/>
            <person name="Murat F."/>
            <person name="Staton S.E."/>
            <person name="Cottret L."/>
            <person name="Lelandais-Briere C."/>
            <person name="Owens G.L."/>
            <person name="Carrere S."/>
            <person name="Mayjonade B."/>
            <person name="Legrand L."/>
            <person name="Gill N."/>
            <person name="Kane N.C."/>
            <person name="Bowers J.E."/>
            <person name="Hubner S."/>
            <person name="Bellec A."/>
            <person name="Berard A."/>
            <person name="Berges H."/>
            <person name="Blanchet N."/>
            <person name="Boniface M.C."/>
            <person name="Brunel D."/>
            <person name="Catrice O."/>
            <person name="Chaidir N."/>
            <person name="Claudel C."/>
            <person name="Donnadieu C."/>
            <person name="Faraut T."/>
            <person name="Fievet G."/>
            <person name="Helmstetter N."/>
            <person name="King M."/>
            <person name="Knapp S.J."/>
            <person name="Lai Z."/>
            <person name="Le Paslier M.C."/>
            <person name="Lippi Y."/>
            <person name="Lorenzon L."/>
            <person name="Mandel J.R."/>
            <person name="Marage G."/>
            <person name="Marchand G."/>
            <person name="Marquand E."/>
            <person name="Bret-Mestries E."/>
            <person name="Morien E."/>
            <person name="Nambeesan S."/>
            <person name="Nguyen T."/>
            <person name="Pegot-Espagnet P."/>
            <person name="Pouilly N."/>
            <person name="Raftis F."/>
            <person name="Sallet E."/>
            <person name="Schiex T."/>
            <person name="Thomas J."/>
            <person name="Vandecasteele C."/>
            <person name="Vares D."/>
            <person name="Vear F."/>
            <person name="Vautrin S."/>
            <person name="Crespi M."/>
            <person name="Mangin B."/>
            <person name="Burke J.M."/>
            <person name="Salse J."/>
            <person name="Munos S."/>
            <person name="Vincourt P."/>
            <person name="Rieseberg L.H."/>
            <person name="Langlade N.B."/>
        </authorList>
    </citation>
    <scope>NUCLEOTIDE SEQUENCE [LARGE SCALE GENOMIC DNA]</scope>
    <source>
        <strain evidence="2">cv. SF193</strain>
    </source>
</reference>
<protein>
    <submittedName>
        <fullName evidence="1">Uncharacterized protein</fullName>
    </submittedName>
</protein>
<name>A0A251UAS8_HELAN</name>
<proteinExistence type="predicted"/>
<organism evidence="1 2">
    <name type="scientific">Helianthus annuus</name>
    <name type="common">Common sunflower</name>
    <dbReference type="NCBI Taxonomy" id="4232"/>
    <lineage>
        <taxon>Eukaryota</taxon>
        <taxon>Viridiplantae</taxon>
        <taxon>Streptophyta</taxon>
        <taxon>Embryophyta</taxon>
        <taxon>Tracheophyta</taxon>
        <taxon>Spermatophyta</taxon>
        <taxon>Magnoliopsida</taxon>
        <taxon>eudicotyledons</taxon>
        <taxon>Gunneridae</taxon>
        <taxon>Pentapetalae</taxon>
        <taxon>asterids</taxon>
        <taxon>campanulids</taxon>
        <taxon>Asterales</taxon>
        <taxon>Asteraceae</taxon>
        <taxon>Asteroideae</taxon>
        <taxon>Heliantheae alliance</taxon>
        <taxon>Heliantheae</taxon>
        <taxon>Helianthus</taxon>
    </lineage>
</organism>
<dbReference type="Proteomes" id="UP000215914">
    <property type="component" value="Chromosome 7"/>
</dbReference>